<dbReference type="Proteomes" id="UP000574067">
    <property type="component" value="Unassembled WGS sequence"/>
</dbReference>
<name>A0A848FG34_9BURK</name>
<evidence type="ECO:0000256" key="5">
    <source>
        <dbReference type="ARBA" id="ARBA00022989"/>
    </source>
</evidence>
<protein>
    <submittedName>
        <fullName evidence="10">ABC transporter permease</fullName>
    </submittedName>
</protein>
<feature type="transmembrane region" description="Helical" evidence="7">
    <location>
        <begin position="248"/>
        <end position="269"/>
    </location>
</feature>
<feature type="transmembrane region" description="Helical" evidence="7">
    <location>
        <begin position="118"/>
        <end position="140"/>
    </location>
</feature>
<dbReference type="PANTHER" id="PTHR30151:SF16">
    <property type="entry name" value="ABC TRANSPORTER PERMEASE PROTEIN"/>
    <property type="match status" value="1"/>
</dbReference>
<keyword evidence="4 7" id="KW-0812">Transmembrane</keyword>
<evidence type="ECO:0000256" key="4">
    <source>
        <dbReference type="ARBA" id="ARBA00022692"/>
    </source>
</evidence>
<keyword evidence="6 7" id="KW-0472">Membrane</keyword>
<dbReference type="PANTHER" id="PTHR30151">
    <property type="entry name" value="ALKANE SULFONATE ABC TRANSPORTER-RELATED, MEMBRANE SUBUNIT"/>
    <property type="match status" value="1"/>
</dbReference>
<dbReference type="GO" id="GO:0055085">
    <property type="term" value="P:transmembrane transport"/>
    <property type="evidence" value="ECO:0007669"/>
    <property type="project" value="InterPro"/>
</dbReference>
<comment type="similarity">
    <text evidence="7">Belongs to the binding-protein-dependent transport system permease family.</text>
</comment>
<dbReference type="PROSITE" id="PS50928">
    <property type="entry name" value="ABC_TM1"/>
    <property type="match status" value="1"/>
</dbReference>
<keyword evidence="11" id="KW-1185">Reference proteome</keyword>
<reference evidence="10 11" key="1">
    <citation type="submission" date="2020-04" db="EMBL/GenBank/DDBJ databases">
        <title>Azohydromonas sp. isolated from soil.</title>
        <authorList>
            <person name="Dahal R.H."/>
        </authorList>
    </citation>
    <scope>NUCLEOTIDE SEQUENCE [LARGE SCALE GENOMIC DNA]</scope>
    <source>
        <strain evidence="10 11">G-1-1-14</strain>
    </source>
</reference>
<evidence type="ECO:0000256" key="2">
    <source>
        <dbReference type="ARBA" id="ARBA00022448"/>
    </source>
</evidence>
<dbReference type="InterPro" id="IPR000515">
    <property type="entry name" value="MetI-like"/>
</dbReference>
<evidence type="ECO:0000256" key="7">
    <source>
        <dbReference type="RuleBase" id="RU363032"/>
    </source>
</evidence>
<proteinExistence type="inferred from homology"/>
<evidence type="ECO:0000256" key="8">
    <source>
        <dbReference type="SAM" id="MobiDB-lite"/>
    </source>
</evidence>
<feature type="region of interest" description="Disordered" evidence="8">
    <location>
        <begin position="1"/>
        <end position="20"/>
    </location>
</feature>
<evidence type="ECO:0000256" key="6">
    <source>
        <dbReference type="ARBA" id="ARBA00023136"/>
    </source>
</evidence>
<keyword evidence="2 7" id="KW-0813">Transport</keyword>
<dbReference type="EMBL" id="JABBFW010000022">
    <property type="protein sequence ID" value="NML17805.1"/>
    <property type="molecule type" value="Genomic_DNA"/>
</dbReference>
<feature type="transmembrane region" description="Helical" evidence="7">
    <location>
        <begin position="152"/>
        <end position="172"/>
    </location>
</feature>
<evidence type="ECO:0000256" key="1">
    <source>
        <dbReference type="ARBA" id="ARBA00004651"/>
    </source>
</evidence>
<feature type="transmembrane region" description="Helical" evidence="7">
    <location>
        <begin position="179"/>
        <end position="200"/>
    </location>
</feature>
<dbReference type="Gene3D" id="1.10.3720.10">
    <property type="entry name" value="MetI-like"/>
    <property type="match status" value="1"/>
</dbReference>
<comment type="caution">
    <text evidence="10">The sequence shown here is derived from an EMBL/GenBank/DDBJ whole genome shotgun (WGS) entry which is preliminary data.</text>
</comment>
<comment type="subcellular location">
    <subcellularLocation>
        <location evidence="1 7">Cell membrane</location>
        <topology evidence="1 7">Multi-pass membrane protein</topology>
    </subcellularLocation>
</comment>
<organism evidence="10 11">
    <name type="scientific">Azohydromonas caseinilytica</name>
    <dbReference type="NCBI Taxonomy" id="2728836"/>
    <lineage>
        <taxon>Bacteria</taxon>
        <taxon>Pseudomonadati</taxon>
        <taxon>Pseudomonadota</taxon>
        <taxon>Betaproteobacteria</taxon>
        <taxon>Burkholderiales</taxon>
        <taxon>Sphaerotilaceae</taxon>
        <taxon>Azohydromonas</taxon>
    </lineage>
</organism>
<feature type="domain" description="ABC transmembrane type-1" evidence="9">
    <location>
        <begin position="110"/>
        <end position="303"/>
    </location>
</feature>
<keyword evidence="5 7" id="KW-1133">Transmembrane helix</keyword>
<feature type="transmembrane region" description="Helical" evidence="7">
    <location>
        <begin position="220"/>
        <end position="241"/>
    </location>
</feature>
<dbReference type="InterPro" id="IPR035906">
    <property type="entry name" value="MetI-like_sf"/>
</dbReference>
<dbReference type="RefSeq" id="WP_169162703.1">
    <property type="nucleotide sequence ID" value="NZ_JABBFW010000022.1"/>
</dbReference>
<dbReference type="Pfam" id="PF00528">
    <property type="entry name" value="BPD_transp_1"/>
    <property type="match status" value="1"/>
</dbReference>
<gene>
    <name evidence="10" type="ORF">HHL10_22800</name>
</gene>
<accession>A0A848FG34</accession>
<feature type="transmembrane region" description="Helical" evidence="7">
    <location>
        <begin position="89"/>
        <end position="106"/>
    </location>
</feature>
<dbReference type="SUPFAM" id="SSF161098">
    <property type="entry name" value="MetI-like"/>
    <property type="match status" value="1"/>
</dbReference>
<evidence type="ECO:0000313" key="10">
    <source>
        <dbReference type="EMBL" id="NML17805.1"/>
    </source>
</evidence>
<evidence type="ECO:0000313" key="11">
    <source>
        <dbReference type="Proteomes" id="UP000574067"/>
    </source>
</evidence>
<sequence>MSAVFTSLPRPVGQGDTTADNAFATPAAADAPIRPEVEFELAPYTAAPMERALPWTQRLRQNTLLRRAAILALLALLWEALARWTDNDLLLPTFGATAAAFAEGLASGELLEKAGISLGLLLQGYVLGIAAAFALTALAASTRFGRDLLSTLTAMFNPLPAIALLPLALLWFGLGRQSLLFVLVHAVLWPLALATHAGFQNVPEVLRMAGRNYGLTGLRLVVHVLIPSALPSILSGLRIAWAFAWRTLIAAELVFGATSGQGGLGWYVFQNRNELYTDRVFAGLACVIVIGLVIENLVFSTLERVTVRRWGVQR</sequence>
<evidence type="ECO:0000259" key="9">
    <source>
        <dbReference type="PROSITE" id="PS50928"/>
    </source>
</evidence>
<dbReference type="CDD" id="cd06261">
    <property type="entry name" value="TM_PBP2"/>
    <property type="match status" value="1"/>
</dbReference>
<feature type="transmembrane region" description="Helical" evidence="7">
    <location>
        <begin position="64"/>
        <end position="83"/>
    </location>
</feature>
<feature type="transmembrane region" description="Helical" evidence="7">
    <location>
        <begin position="281"/>
        <end position="299"/>
    </location>
</feature>
<dbReference type="AlphaFoldDB" id="A0A848FG34"/>
<evidence type="ECO:0000256" key="3">
    <source>
        <dbReference type="ARBA" id="ARBA00022475"/>
    </source>
</evidence>
<keyword evidence="3" id="KW-1003">Cell membrane</keyword>
<dbReference type="GO" id="GO:0005886">
    <property type="term" value="C:plasma membrane"/>
    <property type="evidence" value="ECO:0007669"/>
    <property type="project" value="UniProtKB-SubCell"/>
</dbReference>